<dbReference type="RefSeq" id="WP_326276657.1">
    <property type="nucleotide sequence ID" value="NZ_JAYKYV010000001.1"/>
</dbReference>
<sequence length="256" mass="30094">MDPKISIITPSFNSEKYIAEAIRSVLQQTYSNWEMIVVDDCSSDSSVKIVEEFANQDRRIVLLQNKENLGAGPTRNKAIEFSTGQIIAFLDSDDIWLRDKLEKHVNFMLREDAAFSHTSYGFINETGKVINKTFHVSDFPIEYKDLLKRTEISCLTAMYDVNKVGKMYMPDLRVKQDYALWLSILKKGFVSMPLDEELAFYRQRKNSNTNKKYKLVWKHIKFLYQTQNLGFFKTIYYTFWWAYNGVFKYYISKITG</sequence>
<name>A0ABU6ILJ6_9FLAO</name>
<comment type="caution">
    <text evidence="2">The sequence shown here is derived from an EMBL/GenBank/DDBJ whole genome shotgun (WGS) entry which is preliminary data.</text>
</comment>
<evidence type="ECO:0000313" key="3">
    <source>
        <dbReference type="Proteomes" id="UP001355298"/>
    </source>
</evidence>
<dbReference type="SUPFAM" id="SSF53448">
    <property type="entry name" value="Nucleotide-diphospho-sugar transferases"/>
    <property type="match status" value="1"/>
</dbReference>
<keyword evidence="2" id="KW-0808">Transferase</keyword>
<evidence type="ECO:0000259" key="1">
    <source>
        <dbReference type="Pfam" id="PF00535"/>
    </source>
</evidence>
<reference evidence="2 3" key="1">
    <citation type="submission" date="2024-01" db="EMBL/GenBank/DDBJ databases">
        <title>The strains designed SYSU M86414 and SYSU M84420 isolated from the marine sediment in San Sha City (Hainan Province, China).</title>
        <authorList>
            <person name="Guo D."/>
        </authorList>
    </citation>
    <scope>NUCLEOTIDE SEQUENCE [LARGE SCALE GENOMIC DNA]</scope>
    <source>
        <strain evidence="2 3">SYSU M84420</strain>
    </source>
</reference>
<proteinExistence type="predicted"/>
<dbReference type="PANTHER" id="PTHR22916:SF3">
    <property type="entry name" value="UDP-GLCNAC:BETAGAL BETA-1,3-N-ACETYLGLUCOSAMINYLTRANSFERASE-LIKE PROTEIN 1"/>
    <property type="match status" value="1"/>
</dbReference>
<dbReference type="EMBL" id="JAYMGW010000001">
    <property type="protein sequence ID" value="MEC4263847.1"/>
    <property type="molecule type" value="Genomic_DNA"/>
</dbReference>
<protein>
    <submittedName>
        <fullName evidence="2">Glycosyltransferase family 2 protein</fullName>
        <ecNumber evidence="2">2.4.-.-</ecNumber>
    </submittedName>
</protein>
<keyword evidence="3" id="KW-1185">Reference proteome</keyword>
<accession>A0ABU6ILJ6</accession>
<dbReference type="Gene3D" id="3.90.550.10">
    <property type="entry name" value="Spore Coat Polysaccharide Biosynthesis Protein SpsA, Chain A"/>
    <property type="match status" value="1"/>
</dbReference>
<gene>
    <name evidence="2" type="ORF">VOP03_00690</name>
</gene>
<organism evidence="2 3">
    <name type="scientific">Flagellimonas halotolerans</name>
    <dbReference type="NCBI Taxonomy" id="3112164"/>
    <lineage>
        <taxon>Bacteria</taxon>
        <taxon>Pseudomonadati</taxon>
        <taxon>Bacteroidota</taxon>
        <taxon>Flavobacteriia</taxon>
        <taxon>Flavobacteriales</taxon>
        <taxon>Flavobacteriaceae</taxon>
        <taxon>Flagellimonas</taxon>
    </lineage>
</organism>
<dbReference type="PANTHER" id="PTHR22916">
    <property type="entry name" value="GLYCOSYLTRANSFERASE"/>
    <property type="match status" value="1"/>
</dbReference>
<dbReference type="Proteomes" id="UP001355298">
    <property type="component" value="Unassembled WGS sequence"/>
</dbReference>
<dbReference type="GO" id="GO:0016757">
    <property type="term" value="F:glycosyltransferase activity"/>
    <property type="evidence" value="ECO:0007669"/>
    <property type="project" value="UniProtKB-KW"/>
</dbReference>
<keyword evidence="2" id="KW-0328">Glycosyltransferase</keyword>
<dbReference type="Pfam" id="PF00535">
    <property type="entry name" value="Glycos_transf_2"/>
    <property type="match status" value="1"/>
</dbReference>
<dbReference type="EC" id="2.4.-.-" evidence="2"/>
<feature type="domain" description="Glycosyltransferase 2-like" evidence="1">
    <location>
        <begin position="6"/>
        <end position="148"/>
    </location>
</feature>
<dbReference type="InterPro" id="IPR001173">
    <property type="entry name" value="Glyco_trans_2-like"/>
</dbReference>
<dbReference type="CDD" id="cd00761">
    <property type="entry name" value="Glyco_tranf_GTA_type"/>
    <property type="match status" value="1"/>
</dbReference>
<evidence type="ECO:0000313" key="2">
    <source>
        <dbReference type="EMBL" id="MEC4263847.1"/>
    </source>
</evidence>
<dbReference type="InterPro" id="IPR029044">
    <property type="entry name" value="Nucleotide-diphossugar_trans"/>
</dbReference>